<dbReference type="GO" id="GO:0046872">
    <property type="term" value="F:metal ion binding"/>
    <property type="evidence" value="ECO:0007669"/>
    <property type="project" value="InterPro"/>
</dbReference>
<dbReference type="PROSITE" id="PS50975">
    <property type="entry name" value="ATP_GRASP"/>
    <property type="match status" value="1"/>
</dbReference>
<dbReference type="RefSeq" id="WP_145201078.1">
    <property type="nucleotide sequence ID" value="NZ_CP036434.1"/>
</dbReference>
<dbReference type="GO" id="GO:0016874">
    <property type="term" value="F:ligase activity"/>
    <property type="evidence" value="ECO:0007669"/>
    <property type="project" value="UniProtKB-KW"/>
</dbReference>
<evidence type="ECO:0000256" key="4">
    <source>
        <dbReference type="PROSITE-ProRule" id="PRU00409"/>
    </source>
</evidence>
<feature type="domain" description="ATP-grasp" evidence="5">
    <location>
        <begin position="97"/>
        <end position="300"/>
    </location>
</feature>
<protein>
    <submittedName>
        <fullName evidence="6">Carbamoyl phosphate synthase-like protein</fullName>
    </submittedName>
</protein>
<accession>A0A518EWG6</accession>
<dbReference type="OrthoDB" id="5420347at2"/>
<dbReference type="AlphaFoldDB" id="A0A518EWG6"/>
<sequence>MIFLDQPYVSDFLKRTIREFELPVVLTQASRAFGADSFPSAITEEEARVRVRATPNPKLYQVSESSIGWVTEHLGESAMPARIEQFKNKASFRVATAALFPDLGFREIPVTDLDDFDPASFPAPFVIKPTVGFFSLGVQRVESAAAWPAALAAIRADVARAAGLFPAEVLGTASFLVEQCIEGREYAIDAYYDEKGEPIVLSILEHLFASKDDASDRVYITSAEIVRANLPRFTRHLQDLGEVFDVRNFPVHVEVRVDAEGRVIPIEVNPMRFGGWCTTADLTYHAFGVNPYACYFRGERPDWDALLDDPDSSFGNDTFALVALGNTSGIDGKDIAAFDHDALLARFARPLELRKTDFRRYPIFGFVYARSTPEQLAELDWALRSDLAEFVTRA</sequence>
<dbReference type="InterPro" id="IPR052032">
    <property type="entry name" value="ATP-dep_AA_Ligase"/>
</dbReference>
<dbReference type="GO" id="GO:0005524">
    <property type="term" value="F:ATP binding"/>
    <property type="evidence" value="ECO:0007669"/>
    <property type="project" value="UniProtKB-UniRule"/>
</dbReference>
<dbReference type="PANTHER" id="PTHR43585:SF2">
    <property type="entry name" value="ATP-GRASP ENZYME FSQD"/>
    <property type="match status" value="1"/>
</dbReference>
<evidence type="ECO:0000259" key="5">
    <source>
        <dbReference type="PROSITE" id="PS50975"/>
    </source>
</evidence>
<evidence type="ECO:0000256" key="3">
    <source>
        <dbReference type="ARBA" id="ARBA00022840"/>
    </source>
</evidence>
<keyword evidence="3 4" id="KW-0067">ATP-binding</keyword>
<evidence type="ECO:0000256" key="1">
    <source>
        <dbReference type="ARBA" id="ARBA00022598"/>
    </source>
</evidence>
<dbReference type="Pfam" id="PF13535">
    <property type="entry name" value="ATP-grasp_4"/>
    <property type="match status" value="1"/>
</dbReference>
<evidence type="ECO:0000313" key="7">
    <source>
        <dbReference type="Proteomes" id="UP000320390"/>
    </source>
</evidence>
<proteinExistence type="predicted"/>
<name>A0A518EWG6_9BACT</name>
<organism evidence="6 7">
    <name type="scientific">Saltatorellus ferox</name>
    <dbReference type="NCBI Taxonomy" id="2528018"/>
    <lineage>
        <taxon>Bacteria</taxon>
        <taxon>Pseudomonadati</taxon>
        <taxon>Planctomycetota</taxon>
        <taxon>Planctomycetia</taxon>
        <taxon>Planctomycetia incertae sedis</taxon>
        <taxon>Saltatorellus</taxon>
    </lineage>
</organism>
<reference evidence="6 7" key="1">
    <citation type="submission" date="2019-02" db="EMBL/GenBank/DDBJ databases">
        <title>Deep-cultivation of Planctomycetes and their phenomic and genomic characterization uncovers novel biology.</title>
        <authorList>
            <person name="Wiegand S."/>
            <person name="Jogler M."/>
            <person name="Boedeker C."/>
            <person name="Pinto D."/>
            <person name="Vollmers J."/>
            <person name="Rivas-Marin E."/>
            <person name="Kohn T."/>
            <person name="Peeters S.H."/>
            <person name="Heuer A."/>
            <person name="Rast P."/>
            <person name="Oberbeckmann S."/>
            <person name="Bunk B."/>
            <person name="Jeske O."/>
            <person name="Meyerdierks A."/>
            <person name="Storesund J.E."/>
            <person name="Kallscheuer N."/>
            <person name="Luecker S."/>
            <person name="Lage O.M."/>
            <person name="Pohl T."/>
            <person name="Merkel B.J."/>
            <person name="Hornburger P."/>
            <person name="Mueller R.-W."/>
            <person name="Bruemmer F."/>
            <person name="Labrenz M."/>
            <person name="Spormann A.M."/>
            <person name="Op den Camp H."/>
            <person name="Overmann J."/>
            <person name="Amann R."/>
            <person name="Jetten M.S.M."/>
            <person name="Mascher T."/>
            <person name="Medema M.H."/>
            <person name="Devos D.P."/>
            <person name="Kaster A.-K."/>
            <person name="Ovreas L."/>
            <person name="Rohde M."/>
            <person name="Galperin M.Y."/>
            <person name="Jogler C."/>
        </authorList>
    </citation>
    <scope>NUCLEOTIDE SEQUENCE [LARGE SCALE GENOMIC DNA]</scope>
    <source>
        <strain evidence="6 7">Poly30</strain>
    </source>
</reference>
<keyword evidence="1" id="KW-0436">Ligase</keyword>
<evidence type="ECO:0000313" key="6">
    <source>
        <dbReference type="EMBL" id="QDV08429.1"/>
    </source>
</evidence>
<keyword evidence="2 4" id="KW-0547">Nucleotide-binding</keyword>
<evidence type="ECO:0000256" key="2">
    <source>
        <dbReference type="ARBA" id="ARBA00022741"/>
    </source>
</evidence>
<keyword evidence="7" id="KW-1185">Reference proteome</keyword>
<dbReference type="PANTHER" id="PTHR43585">
    <property type="entry name" value="FUMIPYRROLE BIOSYNTHESIS PROTEIN C"/>
    <property type="match status" value="1"/>
</dbReference>
<gene>
    <name evidence="6" type="ORF">Poly30_39720</name>
</gene>
<dbReference type="Gene3D" id="3.30.470.20">
    <property type="entry name" value="ATP-grasp fold, B domain"/>
    <property type="match status" value="1"/>
</dbReference>
<dbReference type="Proteomes" id="UP000320390">
    <property type="component" value="Chromosome"/>
</dbReference>
<dbReference type="EMBL" id="CP036434">
    <property type="protein sequence ID" value="QDV08429.1"/>
    <property type="molecule type" value="Genomic_DNA"/>
</dbReference>
<dbReference type="InterPro" id="IPR011761">
    <property type="entry name" value="ATP-grasp"/>
</dbReference>
<dbReference type="SUPFAM" id="SSF56059">
    <property type="entry name" value="Glutathione synthetase ATP-binding domain-like"/>
    <property type="match status" value="1"/>
</dbReference>